<comment type="caution">
    <text evidence="8">The sequence shown here is derived from an EMBL/GenBank/DDBJ whole genome shotgun (WGS) entry which is preliminary data.</text>
</comment>
<dbReference type="PIRSF" id="PIRSF005917">
    <property type="entry name" value="MTase_YraL"/>
    <property type="match status" value="1"/>
</dbReference>
<evidence type="ECO:0000259" key="6">
    <source>
        <dbReference type="Pfam" id="PF00590"/>
    </source>
</evidence>
<dbReference type="Gene3D" id="3.30.950.10">
    <property type="entry name" value="Methyltransferase, Cobalt-precorrin-4 Transmethylase, Domain 2"/>
    <property type="match status" value="1"/>
</dbReference>
<keyword evidence="1" id="KW-0963">Cytoplasm</keyword>
<keyword evidence="5" id="KW-0949">S-adenosyl-L-methionine</keyword>
<dbReference type="CDD" id="cd11648">
    <property type="entry name" value="RsmI"/>
    <property type="match status" value="1"/>
</dbReference>
<dbReference type="InterPro" id="IPR008189">
    <property type="entry name" value="rRNA_ssu_MeTfrase_I"/>
</dbReference>
<dbReference type="FunFam" id="3.30.950.10:FF:000002">
    <property type="entry name" value="Ribosomal RNA small subunit methyltransferase I"/>
    <property type="match status" value="1"/>
</dbReference>
<proteinExistence type="predicted"/>
<dbReference type="Pfam" id="PF00590">
    <property type="entry name" value="TP_methylase"/>
    <property type="match status" value="1"/>
</dbReference>
<feature type="domain" description="RsmI HTH" evidence="7">
    <location>
        <begin position="206"/>
        <end position="249"/>
    </location>
</feature>
<dbReference type="GO" id="GO:0006364">
    <property type="term" value="P:rRNA processing"/>
    <property type="evidence" value="ECO:0007669"/>
    <property type="project" value="UniProtKB-KW"/>
</dbReference>
<dbReference type="InterPro" id="IPR000878">
    <property type="entry name" value="4pyrrol_Mease"/>
</dbReference>
<organism evidence="8 9">
    <name type="scientific">Skermanella aerolata</name>
    <dbReference type="NCBI Taxonomy" id="393310"/>
    <lineage>
        <taxon>Bacteria</taxon>
        <taxon>Pseudomonadati</taxon>
        <taxon>Pseudomonadota</taxon>
        <taxon>Alphaproteobacteria</taxon>
        <taxon>Rhodospirillales</taxon>
        <taxon>Azospirillaceae</taxon>
        <taxon>Skermanella</taxon>
    </lineage>
</organism>
<dbReference type="EMBL" id="BJYZ01000009">
    <property type="protein sequence ID" value="GEO38229.1"/>
    <property type="molecule type" value="Genomic_DNA"/>
</dbReference>
<evidence type="ECO:0000256" key="2">
    <source>
        <dbReference type="ARBA" id="ARBA00022552"/>
    </source>
</evidence>
<feature type="domain" description="Tetrapyrrole methylase" evidence="6">
    <location>
        <begin position="2"/>
        <end position="178"/>
    </location>
</feature>
<dbReference type="PANTHER" id="PTHR46111">
    <property type="entry name" value="RIBOSOMAL RNA SMALL SUBUNIT METHYLTRANSFERASE I"/>
    <property type="match status" value="1"/>
</dbReference>
<keyword evidence="4 8" id="KW-0808">Transferase</keyword>
<dbReference type="SUPFAM" id="SSF53790">
    <property type="entry name" value="Tetrapyrrole methylase"/>
    <property type="match status" value="1"/>
</dbReference>
<dbReference type="Pfam" id="PF23016">
    <property type="entry name" value="RsmI_C"/>
    <property type="match status" value="1"/>
</dbReference>
<dbReference type="GO" id="GO:0008168">
    <property type="term" value="F:methyltransferase activity"/>
    <property type="evidence" value="ECO:0007669"/>
    <property type="project" value="UniProtKB-KW"/>
</dbReference>
<evidence type="ECO:0000256" key="5">
    <source>
        <dbReference type="ARBA" id="ARBA00022691"/>
    </source>
</evidence>
<dbReference type="PROSITE" id="PS01296">
    <property type="entry name" value="RSMI"/>
    <property type="match status" value="1"/>
</dbReference>
<dbReference type="NCBIfam" id="TIGR00096">
    <property type="entry name" value="16S rRNA (cytidine(1402)-2'-O)-methyltransferase"/>
    <property type="match status" value="1"/>
</dbReference>
<dbReference type="AlphaFoldDB" id="A0A512DP30"/>
<reference evidence="8 9" key="1">
    <citation type="submission" date="2019-07" db="EMBL/GenBank/DDBJ databases">
        <title>Whole genome shotgun sequence of Skermanella aerolata NBRC 106429.</title>
        <authorList>
            <person name="Hosoyama A."/>
            <person name="Uohara A."/>
            <person name="Ohji S."/>
            <person name="Ichikawa N."/>
        </authorList>
    </citation>
    <scope>NUCLEOTIDE SEQUENCE [LARGE SCALE GENOMIC DNA]</scope>
    <source>
        <strain evidence="8 9">NBRC 106429</strain>
    </source>
</reference>
<dbReference type="InterPro" id="IPR014777">
    <property type="entry name" value="4pyrrole_Mease_sub1"/>
</dbReference>
<dbReference type="GO" id="GO:0032259">
    <property type="term" value="P:methylation"/>
    <property type="evidence" value="ECO:0007669"/>
    <property type="project" value="UniProtKB-KW"/>
</dbReference>
<keyword evidence="3 8" id="KW-0489">Methyltransferase</keyword>
<keyword evidence="2" id="KW-0698">rRNA processing</keyword>
<evidence type="ECO:0000256" key="3">
    <source>
        <dbReference type="ARBA" id="ARBA00022603"/>
    </source>
</evidence>
<dbReference type="Proteomes" id="UP000321523">
    <property type="component" value="Unassembled WGS sequence"/>
</dbReference>
<evidence type="ECO:0000256" key="1">
    <source>
        <dbReference type="ARBA" id="ARBA00022490"/>
    </source>
</evidence>
<sequence>MRAADAIACEDTRVTRKLLSAHGIGTPMISYHEHNAAKMRPVLLERLGSGETIALVSDAGTPLISDPGYKLVRECVAAGLPVTTLPGACAPVTALVLSGLPSDRFLFAGFLPPKSAARRSAAHELMGLKATLIFFESKERLAAMLTDLHAVLGNREAAVARELTKYFEEVRRGDLATLAAHYTEQGPPKGEIVVVVGPPAEGSGAVDEAAVDRALAAAMARMSVRDAASEVAAETGWPRRQVYARALELGRAAADAPPPDGEDDGG</sequence>
<accession>A0A512DP30</accession>
<dbReference type="InterPro" id="IPR014776">
    <property type="entry name" value="4pyrrole_Mease_sub2"/>
</dbReference>
<name>A0A512DP30_9PROT</name>
<keyword evidence="9" id="KW-1185">Reference proteome</keyword>
<protein>
    <submittedName>
        <fullName evidence="8">Ribosomal RNA small subunit methyltransferase I</fullName>
    </submittedName>
</protein>
<dbReference type="InterPro" id="IPR035996">
    <property type="entry name" value="4pyrrol_Methylase_sf"/>
</dbReference>
<dbReference type="InterPro" id="IPR053910">
    <property type="entry name" value="RsmI_HTH"/>
</dbReference>
<gene>
    <name evidence="8" type="primary">rsmI</name>
    <name evidence="8" type="ORF">SAE02_23770</name>
</gene>
<evidence type="ECO:0000313" key="9">
    <source>
        <dbReference type="Proteomes" id="UP000321523"/>
    </source>
</evidence>
<evidence type="ECO:0000256" key="4">
    <source>
        <dbReference type="ARBA" id="ARBA00022679"/>
    </source>
</evidence>
<dbReference type="Gene3D" id="3.40.1010.10">
    <property type="entry name" value="Cobalt-precorrin-4 Transmethylase, Domain 1"/>
    <property type="match status" value="1"/>
</dbReference>
<dbReference type="PANTHER" id="PTHR46111:SF1">
    <property type="entry name" value="RIBOSOMAL RNA SMALL SUBUNIT METHYLTRANSFERASE I"/>
    <property type="match status" value="1"/>
</dbReference>
<evidence type="ECO:0000313" key="8">
    <source>
        <dbReference type="EMBL" id="GEO38229.1"/>
    </source>
</evidence>
<dbReference type="InterPro" id="IPR018063">
    <property type="entry name" value="SAM_MeTrfase_RsmI_CS"/>
</dbReference>
<evidence type="ECO:0000259" key="7">
    <source>
        <dbReference type="Pfam" id="PF23016"/>
    </source>
</evidence>